<evidence type="ECO:0000256" key="3">
    <source>
        <dbReference type="ARBA" id="ARBA00022692"/>
    </source>
</evidence>
<feature type="transmembrane region" description="Helical" evidence="6">
    <location>
        <begin position="58"/>
        <end position="77"/>
    </location>
</feature>
<dbReference type="EMBL" id="VSWC01000040">
    <property type="protein sequence ID" value="KAA1105496.1"/>
    <property type="molecule type" value="Genomic_DNA"/>
</dbReference>
<keyword evidence="5 6" id="KW-0472">Membrane</keyword>
<proteinExistence type="predicted"/>
<evidence type="ECO:0000256" key="6">
    <source>
        <dbReference type="SAM" id="Phobius"/>
    </source>
</evidence>
<keyword evidence="4 6" id="KW-1133">Transmembrane helix</keyword>
<comment type="caution">
    <text evidence="7">The sequence shown here is derived from an EMBL/GenBank/DDBJ whole genome shotgun (WGS) entry which is preliminary data.</text>
</comment>
<protein>
    <submittedName>
        <fullName evidence="7">Uncharacterized protein</fullName>
    </submittedName>
</protein>
<evidence type="ECO:0000256" key="4">
    <source>
        <dbReference type="ARBA" id="ARBA00022989"/>
    </source>
</evidence>
<name>A0A5B0PX63_PUCGR</name>
<comment type="subcellular location">
    <subcellularLocation>
        <location evidence="1">Membrane</location>
        <topology evidence="1">Multi-pass membrane protein</topology>
    </subcellularLocation>
</comment>
<dbReference type="OrthoDB" id="2500329at2759"/>
<dbReference type="PANTHER" id="PTHR45649">
    <property type="entry name" value="AMINO-ACID PERMEASE BAT1"/>
    <property type="match status" value="1"/>
</dbReference>
<keyword evidence="2" id="KW-0813">Transport</keyword>
<dbReference type="GO" id="GO:0022857">
    <property type="term" value="F:transmembrane transporter activity"/>
    <property type="evidence" value="ECO:0007669"/>
    <property type="project" value="UniProtKB-ARBA"/>
</dbReference>
<evidence type="ECO:0000313" key="8">
    <source>
        <dbReference type="Proteomes" id="UP000324748"/>
    </source>
</evidence>
<dbReference type="Proteomes" id="UP000324748">
    <property type="component" value="Unassembled WGS sequence"/>
</dbReference>
<evidence type="ECO:0000256" key="2">
    <source>
        <dbReference type="ARBA" id="ARBA00022448"/>
    </source>
</evidence>
<dbReference type="AlphaFoldDB" id="A0A5B0PX63"/>
<evidence type="ECO:0000313" key="7">
    <source>
        <dbReference type="EMBL" id="KAA1105496.1"/>
    </source>
</evidence>
<dbReference type="PANTHER" id="PTHR45649:SF9">
    <property type="entry name" value="AMINO-ACID PERMEASE 2"/>
    <property type="match status" value="1"/>
</dbReference>
<keyword evidence="3 6" id="KW-0812">Transmembrane</keyword>
<feature type="transmembrane region" description="Helical" evidence="6">
    <location>
        <begin position="20"/>
        <end position="46"/>
    </location>
</feature>
<sequence>MKMIFKNHADVKFKPGPFSLGNGIIMWSINSISVLWVIFISTILAFPMVQPVTVENMNYSSIITVTVIVLASTWYYLHAFKWYKGPKSNL</sequence>
<keyword evidence="8" id="KW-1185">Reference proteome</keyword>
<evidence type="ECO:0000256" key="1">
    <source>
        <dbReference type="ARBA" id="ARBA00004141"/>
    </source>
</evidence>
<organism evidence="7 8">
    <name type="scientific">Puccinia graminis f. sp. tritici</name>
    <dbReference type="NCBI Taxonomy" id="56615"/>
    <lineage>
        <taxon>Eukaryota</taxon>
        <taxon>Fungi</taxon>
        <taxon>Dikarya</taxon>
        <taxon>Basidiomycota</taxon>
        <taxon>Pucciniomycotina</taxon>
        <taxon>Pucciniomycetes</taxon>
        <taxon>Pucciniales</taxon>
        <taxon>Pucciniaceae</taxon>
        <taxon>Puccinia</taxon>
    </lineage>
</organism>
<gene>
    <name evidence="7" type="ORF">PGT21_009103</name>
</gene>
<reference evidence="7 8" key="1">
    <citation type="submission" date="2019-05" db="EMBL/GenBank/DDBJ databases">
        <title>Emergence of the Ug99 lineage of the wheat stem rust pathogen through somatic hybridization.</title>
        <authorList>
            <person name="Li F."/>
            <person name="Upadhyaya N.M."/>
            <person name="Sperschneider J."/>
            <person name="Matny O."/>
            <person name="Nguyen-Phuc H."/>
            <person name="Mago R."/>
            <person name="Raley C."/>
            <person name="Miller M.E."/>
            <person name="Silverstein K.A.T."/>
            <person name="Henningsen E."/>
            <person name="Hirsch C.D."/>
            <person name="Visser B."/>
            <person name="Pretorius Z.A."/>
            <person name="Steffenson B.J."/>
            <person name="Schwessinger B."/>
            <person name="Dodds P.N."/>
            <person name="Figueroa M."/>
        </authorList>
    </citation>
    <scope>NUCLEOTIDE SEQUENCE [LARGE SCALE GENOMIC DNA]</scope>
    <source>
        <strain evidence="7">21-0</strain>
    </source>
</reference>
<accession>A0A5B0PX63</accession>
<evidence type="ECO:0000256" key="5">
    <source>
        <dbReference type="ARBA" id="ARBA00023136"/>
    </source>
</evidence>
<dbReference type="GO" id="GO:0016020">
    <property type="term" value="C:membrane"/>
    <property type="evidence" value="ECO:0007669"/>
    <property type="project" value="UniProtKB-SubCell"/>
</dbReference>